<feature type="transmembrane region" description="Helical" evidence="1">
    <location>
        <begin position="6"/>
        <end position="24"/>
    </location>
</feature>
<keyword evidence="1" id="KW-0812">Transmembrane</keyword>
<sequence>MFLKRFGLTGVIFLLFFVIQEAVVNQLTLPAGGFSIFLILTLVWAALSAPEVAAAVGFGAGILLDLSPSTNGPVGHWTLILVLIGYAIAFFSYGDENMRGNPLSLIFMVTVAQLIALVAYLGSGFLLGLAGTSFSQTLTTLIGSSIWTMVITPLALPAIAWLHDLAFDSRMRI</sequence>
<protein>
    <submittedName>
        <fullName evidence="2">Unannotated protein</fullName>
    </submittedName>
</protein>
<accession>A0A6J6GQY7</accession>
<keyword evidence="1" id="KW-0472">Membrane</keyword>
<evidence type="ECO:0000313" key="2">
    <source>
        <dbReference type="EMBL" id="CAB4602660.1"/>
    </source>
</evidence>
<organism evidence="2">
    <name type="scientific">freshwater metagenome</name>
    <dbReference type="NCBI Taxonomy" id="449393"/>
    <lineage>
        <taxon>unclassified sequences</taxon>
        <taxon>metagenomes</taxon>
        <taxon>ecological metagenomes</taxon>
    </lineage>
</organism>
<evidence type="ECO:0000256" key="1">
    <source>
        <dbReference type="SAM" id="Phobius"/>
    </source>
</evidence>
<feature type="transmembrane region" description="Helical" evidence="1">
    <location>
        <begin position="74"/>
        <end position="93"/>
    </location>
</feature>
<dbReference type="AlphaFoldDB" id="A0A6J6GQY7"/>
<proteinExistence type="predicted"/>
<feature type="transmembrane region" description="Helical" evidence="1">
    <location>
        <begin position="36"/>
        <end position="62"/>
    </location>
</feature>
<reference evidence="2" key="1">
    <citation type="submission" date="2020-05" db="EMBL/GenBank/DDBJ databases">
        <authorList>
            <person name="Chiriac C."/>
            <person name="Salcher M."/>
            <person name="Ghai R."/>
            <person name="Kavagutti S V."/>
        </authorList>
    </citation>
    <scope>NUCLEOTIDE SEQUENCE</scope>
</reference>
<dbReference type="EMBL" id="CAEZUS010000015">
    <property type="protein sequence ID" value="CAB4602660.1"/>
    <property type="molecule type" value="Genomic_DNA"/>
</dbReference>
<gene>
    <name evidence="2" type="ORF">UFOPK1852_00177</name>
</gene>
<name>A0A6J6GQY7_9ZZZZ</name>
<feature type="transmembrane region" description="Helical" evidence="1">
    <location>
        <begin position="105"/>
        <end position="129"/>
    </location>
</feature>
<keyword evidence="1" id="KW-1133">Transmembrane helix</keyword>
<feature type="transmembrane region" description="Helical" evidence="1">
    <location>
        <begin position="141"/>
        <end position="162"/>
    </location>
</feature>